<geneLocation type="plasmid" evidence="1 2">
    <name>unnamed2</name>
</geneLocation>
<protein>
    <submittedName>
        <fullName evidence="1">Uncharacterized protein</fullName>
    </submittedName>
</protein>
<dbReference type="RefSeq" id="WP_305910580.1">
    <property type="nucleotide sequence ID" value="NZ_CP157744.1"/>
</dbReference>
<accession>A0AAU7P0E8</accession>
<evidence type="ECO:0000313" key="1">
    <source>
        <dbReference type="EMBL" id="XBS22734.1"/>
    </source>
</evidence>
<proteinExistence type="predicted"/>
<dbReference type="Proteomes" id="UP001225378">
    <property type="component" value="Plasmid unnamed2"/>
</dbReference>
<keyword evidence="1" id="KW-0614">Plasmid</keyword>
<sequence length="312" mass="36206">MKLFVNQNPHKVLLEINEATRWNLEEELSVLTSFIWHHRSHYLASFEKSPDYESLGVADKVSLFEQYIEKENLSEAFAVNMNRLAYERARKRFFKFEHDNRQQVALVRLKNWSGMAVYMNGDYVDSVESMGDEEQGRLINIAHFLAKSLGVKVDEIFTTPDREHWEWDEVESLLKVEQKLSSMKELAETAITYHVLSASGETTLHTTKFMAENYSDAIEKLYKAYRNMDGKIISILHAPTEKMPYLIHHGEDHYELTAIENRPVIISAGPADVSIEASEEGYQVTTNDDLVDEEVSWEQFLYEKDRTLPEIS</sequence>
<name>A0AAU7P0E8_9GAMM</name>
<evidence type="ECO:0000313" key="2">
    <source>
        <dbReference type="Proteomes" id="UP001225378"/>
    </source>
</evidence>
<dbReference type="EMBL" id="CP157744">
    <property type="protein sequence ID" value="XBS22734.1"/>
    <property type="molecule type" value="Genomic_DNA"/>
</dbReference>
<dbReference type="KEGG" id="mech:Q9L42_020710"/>
<dbReference type="AlphaFoldDB" id="A0AAU7P0E8"/>
<keyword evidence="2" id="KW-1185">Reference proteome</keyword>
<organism evidence="1 2">
    <name type="scientific">Methylomarinum roseum</name>
    <dbReference type="NCBI Taxonomy" id="3067653"/>
    <lineage>
        <taxon>Bacteria</taxon>
        <taxon>Pseudomonadati</taxon>
        <taxon>Pseudomonadota</taxon>
        <taxon>Gammaproteobacteria</taxon>
        <taxon>Methylococcales</taxon>
        <taxon>Methylococcaceae</taxon>
        <taxon>Methylomarinum</taxon>
    </lineage>
</organism>
<reference evidence="1 2" key="1">
    <citation type="journal article" date="2024" name="Microbiology">
        <title>Methylomarinum rosea sp. nov., a novel halophilic methanotrophic bacterium from the hypersaline Lake Elton.</title>
        <authorList>
            <person name="Suleimanov R.Z."/>
            <person name="Oshkin I.Y."/>
            <person name="Danilova O.V."/>
            <person name="Suzina N.E."/>
            <person name="Dedysh S.N."/>
        </authorList>
    </citation>
    <scope>NUCLEOTIDE SEQUENCE [LARGE SCALE GENOMIC DNA]</scope>
    <source>
        <strain evidence="1 2">Ch1-1</strain>
        <plasmid evidence="2">unnamed2</plasmid>
    </source>
</reference>
<gene>
    <name evidence="1" type="ORF">Q9L42_020710</name>
</gene>